<feature type="transmembrane region" description="Helical" evidence="7">
    <location>
        <begin position="294"/>
        <end position="315"/>
    </location>
</feature>
<dbReference type="PANTHER" id="PTHR43394">
    <property type="entry name" value="ATP-DEPENDENT PERMEASE MDL1, MITOCHONDRIAL"/>
    <property type="match status" value="1"/>
</dbReference>
<feature type="transmembrane region" description="Helical" evidence="7">
    <location>
        <begin position="174"/>
        <end position="192"/>
    </location>
</feature>
<keyword evidence="6 7" id="KW-0472">Membrane</keyword>
<dbReference type="PROSITE" id="PS00211">
    <property type="entry name" value="ABC_TRANSPORTER_1"/>
    <property type="match status" value="1"/>
</dbReference>
<name>A0A1H8PL42_9GAMM</name>
<feature type="transmembrane region" description="Helical" evidence="7">
    <location>
        <begin position="255"/>
        <end position="274"/>
    </location>
</feature>
<keyword evidence="2 7" id="KW-0812">Transmembrane</keyword>
<dbReference type="InterPro" id="IPR039421">
    <property type="entry name" value="Type_1_exporter"/>
</dbReference>
<keyword evidence="11" id="KW-1185">Reference proteome</keyword>
<dbReference type="SUPFAM" id="SSF52540">
    <property type="entry name" value="P-loop containing nucleoside triphosphate hydrolases"/>
    <property type="match status" value="1"/>
</dbReference>
<feature type="transmembrane region" description="Helical" evidence="7">
    <location>
        <begin position="151"/>
        <end position="168"/>
    </location>
</feature>
<evidence type="ECO:0000259" key="9">
    <source>
        <dbReference type="PROSITE" id="PS50929"/>
    </source>
</evidence>
<dbReference type="Proteomes" id="UP000199657">
    <property type="component" value="Unassembled WGS sequence"/>
</dbReference>
<dbReference type="SMART" id="SM00382">
    <property type="entry name" value="AAA"/>
    <property type="match status" value="1"/>
</dbReference>
<accession>A0A1H8PL42</accession>
<dbReference type="GO" id="GO:0015421">
    <property type="term" value="F:ABC-type oligopeptide transporter activity"/>
    <property type="evidence" value="ECO:0007669"/>
    <property type="project" value="TreeGrafter"/>
</dbReference>
<evidence type="ECO:0000256" key="3">
    <source>
        <dbReference type="ARBA" id="ARBA00022741"/>
    </source>
</evidence>
<feature type="transmembrane region" description="Helical" evidence="7">
    <location>
        <begin position="33"/>
        <end position="54"/>
    </location>
</feature>
<evidence type="ECO:0000259" key="8">
    <source>
        <dbReference type="PROSITE" id="PS50893"/>
    </source>
</evidence>
<dbReference type="SUPFAM" id="SSF90123">
    <property type="entry name" value="ABC transporter transmembrane region"/>
    <property type="match status" value="1"/>
</dbReference>
<dbReference type="Gene3D" id="3.40.50.300">
    <property type="entry name" value="P-loop containing nucleotide triphosphate hydrolases"/>
    <property type="match status" value="1"/>
</dbReference>
<dbReference type="FunFam" id="3.40.50.300:FF:000218">
    <property type="entry name" value="Multidrug ABC transporter ATP-binding protein"/>
    <property type="match status" value="1"/>
</dbReference>
<sequence length="612" mass="65667">MQQGDTTTQRPGAVRLEPLRHLAGFLRRYRWRVLAAVIALVVAAGSVLAVGQALRLVVDQGFLGDDPAQLDRLLALTLGVILLMAAASAVRFYLVSWIGERVAADLRKAVFNHVTRQEPAFFELNGVGEIQSRLTTDTSVLQTILGSSFSIALRNVLLLVGAIAMLFVTSPRLTALVLVGLPVVLIPIVFFGRRVRRLSRSSQDRIADVGSHAGETLQAIRTVQAFGHESVDRARFEGHVDTAFTTAMRRIRQRAWLVGMAMGLAFTAVGIILWQGGHDVLAGRMTGGELSAFVFYAVLAAGATGAVSEVSGELFRAAGATERLMELLAAQPAITAPARPQPLRQPVQGAVALERVRFAYPSRPDDAVIEALDLTVAPGERVALVGPSGAGKSTLFGLLLRFYDPQAGRILFDGQDLRALDPADLRAQIGLVAQEPTLFSGNAWDNIGYGRQDADRRAIREAAAAAHCTEFLDRLPDGFDTPLGPGGVQLSGGQRQRIAIARAILRNPALLLLDEATSSLDADSEARIQAALTDLMRDRTSVVIAHRLATVQSADRIVVMQHGRIEAQGTHRELLAQSPLYAHLAALQFSAEALGAAADRHHGRDGAATQQN</sequence>
<dbReference type="InterPro" id="IPR011918">
    <property type="entry name" value="ABC_MsbA_ATP-bd"/>
</dbReference>
<protein>
    <submittedName>
        <fullName evidence="10">ATP-binding cassette, subfamily B</fullName>
    </submittedName>
</protein>
<evidence type="ECO:0000256" key="4">
    <source>
        <dbReference type="ARBA" id="ARBA00022840"/>
    </source>
</evidence>
<dbReference type="NCBIfam" id="TIGR02204">
    <property type="entry name" value="MsbA_rel"/>
    <property type="match status" value="1"/>
</dbReference>
<dbReference type="GO" id="GO:0090374">
    <property type="term" value="P:oligopeptide export from mitochondrion"/>
    <property type="evidence" value="ECO:0007669"/>
    <property type="project" value="TreeGrafter"/>
</dbReference>
<evidence type="ECO:0000256" key="2">
    <source>
        <dbReference type="ARBA" id="ARBA00022692"/>
    </source>
</evidence>
<evidence type="ECO:0000313" key="11">
    <source>
        <dbReference type="Proteomes" id="UP000199657"/>
    </source>
</evidence>
<dbReference type="InterPro" id="IPR003439">
    <property type="entry name" value="ABC_transporter-like_ATP-bd"/>
</dbReference>
<dbReference type="AlphaFoldDB" id="A0A1H8PL42"/>
<dbReference type="InterPro" id="IPR036640">
    <property type="entry name" value="ABC1_TM_sf"/>
</dbReference>
<dbReference type="PROSITE" id="PS50893">
    <property type="entry name" value="ABC_TRANSPORTER_2"/>
    <property type="match status" value="1"/>
</dbReference>
<dbReference type="Pfam" id="PF00005">
    <property type="entry name" value="ABC_tran"/>
    <property type="match status" value="1"/>
</dbReference>
<dbReference type="Gene3D" id="1.20.1560.10">
    <property type="entry name" value="ABC transporter type 1, transmembrane domain"/>
    <property type="match status" value="1"/>
</dbReference>
<dbReference type="Pfam" id="PF00664">
    <property type="entry name" value="ABC_membrane"/>
    <property type="match status" value="1"/>
</dbReference>
<feature type="domain" description="ABC transmembrane type-1" evidence="9">
    <location>
        <begin position="34"/>
        <end position="316"/>
    </location>
</feature>
<feature type="transmembrane region" description="Helical" evidence="7">
    <location>
        <begin position="74"/>
        <end position="94"/>
    </location>
</feature>
<organism evidence="10 11">
    <name type="scientific">Aquisalimonas asiatica</name>
    <dbReference type="NCBI Taxonomy" id="406100"/>
    <lineage>
        <taxon>Bacteria</taxon>
        <taxon>Pseudomonadati</taxon>
        <taxon>Pseudomonadota</taxon>
        <taxon>Gammaproteobacteria</taxon>
        <taxon>Chromatiales</taxon>
        <taxon>Ectothiorhodospiraceae</taxon>
        <taxon>Aquisalimonas</taxon>
    </lineage>
</organism>
<dbReference type="RefSeq" id="WP_091638868.1">
    <property type="nucleotide sequence ID" value="NZ_FOEG01000001.1"/>
</dbReference>
<dbReference type="GO" id="GO:0005524">
    <property type="term" value="F:ATP binding"/>
    <property type="evidence" value="ECO:0007669"/>
    <property type="project" value="UniProtKB-KW"/>
</dbReference>
<dbReference type="InterPro" id="IPR027417">
    <property type="entry name" value="P-loop_NTPase"/>
</dbReference>
<keyword evidence="3" id="KW-0547">Nucleotide-binding</keyword>
<evidence type="ECO:0000256" key="6">
    <source>
        <dbReference type="ARBA" id="ARBA00023136"/>
    </source>
</evidence>
<dbReference type="InterPro" id="IPR011527">
    <property type="entry name" value="ABC1_TM_dom"/>
</dbReference>
<dbReference type="OrthoDB" id="6336411at2"/>
<gene>
    <name evidence="10" type="ORF">SAMN04488052_10115</name>
</gene>
<dbReference type="EMBL" id="FOEG01000001">
    <property type="protein sequence ID" value="SEO42511.1"/>
    <property type="molecule type" value="Genomic_DNA"/>
</dbReference>
<dbReference type="GO" id="GO:0005886">
    <property type="term" value="C:plasma membrane"/>
    <property type="evidence" value="ECO:0007669"/>
    <property type="project" value="UniProtKB-SubCell"/>
</dbReference>
<proteinExistence type="predicted"/>
<dbReference type="CDD" id="cd18575">
    <property type="entry name" value="ABC_6TM_bac_exporter_ABCB8_10_like"/>
    <property type="match status" value="1"/>
</dbReference>
<dbReference type="InterPro" id="IPR017871">
    <property type="entry name" value="ABC_transporter-like_CS"/>
</dbReference>
<evidence type="ECO:0000256" key="7">
    <source>
        <dbReference type="SAM" id="Phobius"/>
    </source>
</evidence>
<dbReference type="GO" id="GO:0016887">
    <property type="term" value="F:ATP hydrolysis activity"/>
    <property type="evidence" value="ECO:0007669"/>
    <property type="project" value="InterPro"/>
</dbReference>
<dbReference type="PROSITE" id="PS50929">
    <property type="entry name" value="ABC_TM1F"/>
    <property type="match status" value="1"/>
</dbReference>
<feature type="domain" description="ABC transporter" evidence="8">
    <location>
        <begin position="351"/>
        <end position="587"/>
    </location>
</feature>
<evidence type="ECO:0000256" key="5">
    <source>
        <dbReference type="ARBA" id="ARBA00022989"/>
    </source>
</evidence>
<dbReference type="PANTHER" id="PTHR43394:SF1">
    <property type="entry name" value="ATP-BINDING CASSETTE SUB-FAMILY B MEMBER 10, MITOCHONDRIAL"/>
    <property type="match status" value="1"/>
</dbReference>
<dbReference type="InterPro" id="IPR003593">
    <property type="entry name" value="AAA+_ATPase"/>
</dbReference>
<comment type="subcellular location">
    <subcellularLocation>
        <location evidence="1">Cell membrane</location>
        <topology evidence="1">Multi-pass membrane protein</topology>
    </subcellularLocation>
</comment>
<keyword evidence="4 10" id="KW-0067">ATP-binding</keyword>
<dbReference type="STRING" id="406100.SAMN04488052_10115"/>
<evidence type="ECO:0000313" key="10">
    <source>
        <dbReference type="EMBL" id="SEO42511.1"/>
    </source>
</evidence>
<evidence type="ECO:0000256" key="1">
    <source>
        <dbReference type="ARBA" id="ARBA00004651"/>
    </source>
</evidence>
<reference evidence="10 11" key="1">
    <citation type="submission" date="2016-10" db="EMBL/GenBank/DDBJ databases">
        <authorList>
            <person name="de Groot N.N."/>
        </authorList>
    </citation>
    <scope>NUCLEOTIDE SEQUENCE [LARGE SCALE GENOMIC DNA]</scope>
    <source>
        <strain evidence="10 11">CGMCC 1.6291</strain>
    </source>
</reference>
<keyword evidence="5 7" id="KW-1133">Transmembrane helix</keyword>